<evidence type="ECO:0000313" key="2">
    <source>
        <dbReference type="EMBL" id="MPC68103.1"/>
    </source>
</evidence>
<reference evidence="2 3" key="1">
    <citation type="submission" date="2019-05" db="EMBL/GenBank/DDBJ databases">
        <title>Another draft genome of Portunus trituberculatus and its Hox gene families provides insights of decapod evolution.</title>
        <authorList>
            <person name="Jeong J.-H."/>
            <person name="Song I."/>
            <person name="Kim S."/>
            <person name="Choi T."/>
            <person name="Kim D."/>
            <person name="Ryu S."/>
            <person name="Kim W."/>
        </authorList>
    </citation>
    <scope>NUCLEOTIDE SEQUENCE [LARGE SCALE GENOMIC DNA]</scope>
    <source>
        <tissue evidence="2">Muscle</tissue>
    </source>
</reference>
<evidence type="ECO:0000256" key="1">
    <source>
        <dbReference type="SAM" id="MobiDB-lite"/>
    </source>
</evidence>
<evidence type="ECO:0000313" key="3">
    <source>
        <dbReference type="Proteomes" id="UP000324222"/>
    </source>
</evidence>
<organism evidence="2 3">
    <name type="scientific">Portunus trituberculatus</name>
    <name type="common">Swimming crab</name>
    <name type="synonym">Neptunus trituberculatus</name>
    <dbReference type="NCBI Taxonomy" id="210409"/>
    <lineage>
        <taxon>Eukaryota</taxon>
        <taxon>Metazoa</taxon>
        <taxon>Ecdysozoa</taxon>
        <taxon>Arthropoda</taxon>
        <taxon>Crustacea</taxon>
        <taxon>Multicrustacea</taxon>
        <taxon>Malacostraca</taxon>
        <taxon>Eumalacostraca</taxon>
        <taxon>Eucarida</taxon>
        <taxon>Decapoda</taxon>
        <taxon>Pleocyemata</taxon>
        <taxon>Brachyura</taxon>
        <taxon>Eubrachyura</taxon>
        <taxon>Portunoidea</taxon>
        <taxon>Portunidae</taxon>
        <taxon>Portuninae</taxon>
        <taxon>Portunus</taxon>
    </lineage>
</organism>
<proteinExistence type="predicted"/>
<dbReference type="AlphaFoldDB" id="A0A5B7HD90"/>
<sequence>MGRPGAGLLVIWPSCGPRRHTMRWRRPRQPRLLALPQIDASWSAIKLNSEAGVRVRGAPAAHSGPSSTSSLAPPHSWSPLPPFFTQFVQMLTITR</sequence>
<name>A0A5B7HD90_PORTR</name>
<dbReference type="EMBL" id="VSRR010027289">
    <property type="protein sequence ID" value="MPC68103.1"/>
    <property type="molecule type" value="Genomic_DNA"/>
</dbReference>
<dbReference type="Proteomes" id="UP000324222">
    <property type="component" value="Unassembled WGS sequence"/>
</dbReference>
<keyword evidence="3" id="KW-1185">Reference proteome</keyword>
<accession>A0A5B7HD90</accession>
<gene>
    <name evidence="2" type="ORF">E2C01_062295</name>
</gene>
<comment type="caution">
    <text evidence="2">The sequence shown here is derived from an EMBL/GenBank/DDBJ whole genome shotgun (WGS) entry which is preliminary data.</text>
</comment>
<feature type="region of interest" description="Disordered" evidence="1">
    <location>
        <begin position="55"/>
        <end position="80"/>
    </location>
</feature>
<protein>
    <submittedName>
        <fullName evidence="2">Uncharacterized protein</fullName>
    </submittedName>
</protein>